<feature type="non-terminal residue" evidence="1">
    <location>
        <position position="1"/>
    </location>
</feature>
<protein>
    <submittedName>
        <fullName evidence="1">Uncharacterized protein</fullName>
    </submittedName>
</protein>
<feature type="non-terminal residue" evidence="1">
    <location>
        <position position="146"/>
    </location>
</feature>
<evidence type="ECO:0000313" key="1">
    <source>
        <dbReference type="EMBL" id="CAH2311877.1"/>
    </source>
</evidence>
<dbReference type="Proteomes" id="UP001295444">
    <property type="component" value="Chromosome 08"/>
</dbReference>
<dbReference type="AlphaFoldDB" id="A0AAD1SU28"/>
<organism evidence="1 2">
    <name type="scientific">Pelobates cultripes</name>
    <name type="common">Western spadefoot toad</name>
    <dbReference type="NCBI Taxonomy" id="61616"/>
    <lineage>
        <taxon>Eukaryota</taxon>
        <taxon>Metazoa</taxon>
        <taxon>Chordata</taxon>
        <taxon>Craniata</taxon>
        <taxon>Vertebrata</taxon>
        <taxon>Euteleostomi</taxon>
        <taxon>Amphibia</taxon>
        <taxon>Batrachia</taxon>
        <taxon>Anura</taxon>
        <taxon>Pelobatoidea</taxon>
        <taxon>Pelobatidae</taxon>
        <taxon>Pelobates</taxon>
    </lineage>
</organism>
<proteinExistence type="predicted"/>
<reference evidence="1" key="1">
    <citation type="submission" date="2022-03" db="EMBL/GenBank/DDBJ databases">
        <authorList>
            <person name="Alioto T."/>
            <person name="Alioto T."/>
            <person name="Gomez Garrido J."/>
        </authorList>
    </citation>
    <scope>NUCLEOTIDE SEQUENCE</scope>
</reference>
<accession>A0AAD1SU28</accession>
<dbReference type="EMBL" id="OW240919">
    <property type="protein sequence ID" value="CAH2311877.1"/>
    <property type="molecule type" value="Genomic_DNA"/>
</dbReference>
<sequence length="146" mass="16221">ELHTRRYLQSLQHSKGFGYAHSNKGDKFLAHLLKGNTPCTQVCKLRLSLGTMSSFPNDIAEEFRRYYHSIYNLSAPDGNTKSTKINDYLDTNVTKTVSPEFTAMLDAQIGVEELSAALNCAKAGRAPFPSGFSMGYYKNFSSVLLP</sequence>
<keyword evidence="2" id="KW-1185">Reference proteome</keyword>
<evidence type="ECO:0000313" key="2">
    <source>
        <dbReference type="Proteomes" id="UP001295444"/>
    </source>
</evidence>
<name>A0AAD1SU28_PELCU</name>
<gene>
    <name evidence="1" type="ORF">PECUL_23A012029</name>
</gene>